<keyword evidence="1" id="KW-1133">Transmembrane helix</keyword>
<name>A0ABQ4YZ83_9ASTR</name>
<dbReference type="Proteomes" id="UP001151760">
    <property type="component" value="Unassembled WGS sequence"/>
</dbReference>
<keyword evidence="1" id="KW-0472">Membrane</keyword>
<keyword evidence="1" id="KW-0812">Transmembrane</keyword>
<comment type="caution">
    <text evidence="2">The sequence shown here is derived from an EMBL/GenBank/DDBJ whole genome shotgun (WGS) entry which is preliminary data.</text>
</comment>
<reference evidence="2" key="2">
    <citation type="submission" date="2022-01" db="EMBL/GenBank/DDBJ databases">
        <authorList>
            <person name="Yamashiro T."/>
            <person name="Shiraishi A."/>
            <person name="Satake H."/>
            <person name="Nakayama K."/>
        </authorList>
    </citation>
    <scope>NUCLEOTIDE SEQUENCE</scope>
</reference>
<evidence type="ECO:0000313" key="3">
    <source>
        <dbReference type="Proteomes" id="UP001151760"/>
    </source>
</evidence>
<evidence type="ECO:0000313" key="2">
    <source>
        <dbReference type="EMBL" id="GJS82836.1"/>
    </source>
</evidence>
<evidence type="ECO:0000256" key="1">
    <source>
        <dbReference type="SAM" id="Phobius"/>
    </source>
</evidence>
<reference evidence="2" key="1">
    <citation type="journal article" date="2022" name="Int. J. Mol. Sci.">
        <title>Draft Genome of Tanacetum Coccineum: Genomic Comparison of Closely Related Tanacetum-Family Plants.</title>
        <authorList>
            <person name="Yamashiro T."/>
            <person name="Shiraishi A."/>
            <person name="Nakayama K."/>
            <person name="Satake H."/>
        </authorList>
    </citation>
    <scope>NUCLEOTIDE SEQUENCE</scope>
</reference>
<protein>
    <submittedName>
        <fullName evidence="2">Uncharacterized protein</fullName>
    </submittedName>
</protein>
<gene>
    <name evidence="2" type="ORF">Tco_0749377</name>
</gene>
<accession>A0ABQ4YZ83</accession>
<dbReference type="EMBL" id="BQNB010010855">
    <property type="protein sequence ID" value="GJS82836.1"/>
    <property type="molecule type" value="Genomic_DNA"/>
</dbReference>
<sequence>MSLLTTSETSDITSLSSLASGSSLACETRWGSAVFDLMPYLSIIATSKRACVGVVSSTLSAVSIVGVVGVVVISVPFPFGTLRFSPNFLEILGTSTLEPFHLLHANSSGLVDVTVYPWCSKVGFLLSASQHDSQLGSVSASATIVVMELDRAFFSVCQCHCCMSTLFSCDGLTGGFWRIVKASSVGAILSYRGQ</sequence>
<feature type="transmembrane region" description="Helical" evidence="1">
    <location>
        <begin position="50"/>
        <end position="77"/>
    </location>
</feature>
<organism evidence="2 3">
    <name type="scientific">Tanacetum coccineum</name>
    <dbReference type="NCBI Taxonomy" id="301880"/>
    <lineage>
        <taxon>Eukaryota</taxon>
        <taxon>Viridiplantae</taxon>
        <taxon>Streptophyta</taxon>
        <taxon>Embryophyta</taxon>
        <taxon>Tracheophyta</taxon>
        <taxon>Spermatophyta</taxon>
        <taxon>Magnoliopsida</taxon>
        <taxon>eudicotyledons</taxon>
        <taxon>Gunneridae</taxon>
        <taxon>Pentapetalae</taxon>
        <taxon>asterids</taxon>
        <taxon>campanulids</taxon>
        <taxon>Asterales</taxon>
        <taxon>Asteraceae</taxon>
        <taxon>Asteroideae</taxon>
        <taxon>Anthemideae</taxon>
        <taxon>Anthemidinae</taxon>
        <taxon>Tanacetum</taxon>
    </lineage>
</organism>
<keyword evidence="3" id="KW-1185">Reference proteome</keyword>
<proteinExistence type="predicted"/>